<protein>
    <recommendedName>
        <fullName evidence="4">Phage-like element PBSX protein XkdF domain-containing protein</fullName>
    </recommendedName>
</protein>
<name>A0A0F9SPJ5_9ZZZZ</name>
<proteinExistence type="predicted"/>
<evidence type="ECO:0000256" key="1">
    <source>
        <dbReference type="SAM" id="Coils"/>
    </source>
</evidence>
<dbReference type="AlphaFoldDB" id="A0A0F9SPJ5"/>
<dbReference type="EMBL" id="LAZR01001798">
    <property type="protein sequence ID" value="KKN38856.1"/>
    <property type="molecule type" value="Genomic_DNA"/>
</dbReference>
<feature type="region of interest" description="Disordered" evidence="2">
    <location>
        <begin position="674"/>
        <end position="712"/>
    </location>
</feature>
<evidence type="ECO:0000313" key="3">
    <source>
        <dbReference type="EMBL" id="KKN38856.1"/>
    </source>
</evidence>
<feature type="coiled-coil region" evidence="1">
    <location>
        <begin position="571"/>
        <end position="628"/>
    </location>
</feature>
<gene>
    <name evidence="3" type="ORF">LCGC14_0749110</name>
</gene>
<evidence type="ECO:0000256" key="2">
    <source>
        <dbReference type="SAM" id="MobiDB-lite"/>
    </source>
</evidence>
<evidence type="ECO:0008006" key="4">
    <source>
        <dbReference type="Google" id="ProtNLM"/>
    </source>
</evidence>
<keyword evidence="1" id="KW-0175">Coiled coil</keyword>
<comment type="caution">
    <text evidence="3">The sequence shown here is derived from an EMBL/GenBank/DDBJ whole genome shotgun (WGS) entry which is preliminary data.</text>
</comment>
<accession>A0A0F9SPJ5</accession>
<organism evidence="3">
    <name type="scientific">marine sediment metagenome</name>
    <dbReference type="NCBI Taxonomy" id="412755"/>
    <lineage>
        <taxon>unclassified sequences</taxon>
        <taxon>metagenomes</taxon>
        <taxon>ecological metagenomes</taxon>
    </lineage>
</organism>
<reference evidence="3" key="1">
    <citation type="journal article" date="2015" name="Nature">
        <title>Complex archaea that bridge the gap between prokaryotes and eukaryotes.</title>
        <authorList>
            <person name="Spang A."/>
            <person name="Saw J.H."/>
            <person name="Jorgensen S.L."/>
            <person name="Zaremba-Niedzwiedzka K."/>
            <person name="Martijn J."/>
            <person name="Lind A.E."/>
            <person name="van Eijk R."/>
            <person name="Schleper C."/>
            <person name="Guy L."/>
            <person name="Ettema T.J."/>
        </authorList>
    </citation>
    <scope>NUCLEOTIDE SEQUENCE</scope>
</reference>
<sequence>MPLPKPHDGESEKDFIARCMGDETVLADFGDQEQRSGVCFSQWRDKESKEATMVLKVSDKNKERLLQAALVEEYGLKVESPIPKSVVVAEVFEDRVIYNVDGQLYEATYEITDGQPSFGDPTKVTSTTIFTKESMSMENRRTLLDAALHDKLNLSSDDWAWIEDMTETEVFYNRDRQAYKAPYTISEAGEVTIGNAVKVTRQVVYKSLESLQAVYSDVIQEAGKRNASMDAARVKKIVELCRELLSSEAEPEEKQAKEALKEATAVLKWLKTQEAEKTEDGIQFPAQAYAYVPDVENPSGWKLRLWEDLEKKVTRGQLGRASAYLSPGGRSGEKVHILAESLAGVKTRIRAEYRKLDVGEEDIPRWVSETLTRERILNFVSLTEAKFDKGRATVIVIKPGFNESEDRYYPVEMLKRDFGIFEGQKMYADHPTEEEDQARPERSIKDWVATLTNVTVDEAGVVTGIAEIVEPWLMLKLASLRDKDMLSEMGISINAVGSASKGTIDGKETLVIEKLVAARSVDFVTEPGAGGIVTFYESDRGLDIDLVELSVLKEHRPDLVKIIEATVREEIAKEVKKAMESEERITELEGQVSTLTTENQGLKDTQEAAEKDKAKAEAQATIKEAVDKAELPDAAKAVLIKRFEAAESADGIAEAIQAEEDYIAKLSEAGKVKGLGPTKEQVDKDETALRESLKRTHPEYTDEQLEAAVAGR</sequence>
<feature type="compositionally biased region" description="Basic and acidic residues" evidence="2">
    <location>
        <begin position="680"/>
        <end position="700"/>
    </location>
</feature>